<evidence type="ECO:0000256" key="3">
    <source>
        <dbReference type="ARBA" id="ARBA00005349"/>
    </source>
</evidence>
<evidence type="ECO:0000256" key="1">
    <source>
        <dbReference type="ARBA" id="ARBA00001974"/>
    </source>
</evidence>
<dbReference type="GO" id="GO:0110142">
    <property type="term" value="C:ubiquinone biosynthesis complex"/>
    <property type="evidence" value="ECO:0007669"/>
    <property type="project" value="UniProtKB-ARBA"/>
</dbReference>
<reference evidence="9 10" key="1">
    <citation type="submission" date="2019-07" db="EMBL/GenBank/DDBJ databases">
        <title>Novel species isolated from glacier.</title>
        <authorList>
            <person name="Liu Q."/>
            <person name="Xin Y.-H."/>
        </authorList>
    </citation>
    <scope>NUCLEOTIDE SEQUENCE [LARGE SCALE GENOMIC DNA]</scope>
    <source>
        <strain evidence="9 10">LB1R16</strain>
    </source>
</reference>
<dbReference type="GO" id="GO:0006744">
    <property type="term" value="P:ubiquinone biosynthetic process"/>
    <property type="evidence" value="ECO:0007669"/>
    <property type="project" value="UniProtKB-UniPathway"/>
</dbReference>
<sequence>MQHDVIIIGGGLVGMTLALALDAHGVTSAVVDAADLGATTTSEFDGRVSAIASASARMFRAIGLGGVLDKHGGAIDGIRVTDGLSPLNLHFDAAEGDAGPLGWMVENRLLRTALLEAQAKAAGLTLHAPARAVVERTKAGVTATLGDGTVLGAPLVVAADGRRSALREAAGIRASRWTYPNVALVTMIEHADEHGGVAAEIFYPSGPFAVLPMRDPHRSAIVWTVDEGDAPGYLKLGPRGLSAEIARATGGYLGDLQVIAPPSSYPLSFHHAGSYVAERLALIGDAAHGIHPIAGQGLNMGLRDVAALTEVLVDAVRTGLDLGAPAVLDRYDRWRRVDNMAVAAATDTLNQLFALKGRAPAAVRRLGLAAVERIAPLKRRFMAEARGETGDRPKLLLGELV</sequence>
<feature type="domain" description="FAD-binding" evidence="8">
    <location>
        <begin position="4"/>
        <end position="338"/>
    </location>
</feature>
<evidence type="ECO:0000256" key="5">
    <source>
        <dbReference type="ARBA" id="ARBA00022827"/>
    </source>
</evidence>
<dbReference type="RefSeq" id="WP_143554506.1">
    <property type="nucleotide sequence ID" value="NZ_VJWA01000001.1"/>
</dbReference>
<dbReference type="PROSITE" id="PS01304">
    <property type="entry name" value="UBIH"/>
    <property type="match status" value="1"/>
</dbReference>
<dbReference type="Pfam" id="PF01494">
    <property type="entry name" value="FAD_binding_3"/>
    <property type="match status" value="1"/>
</dbReference>
<dbReference type="Gene3D" id="3.50.50.60">
    <property type="entry name" value="FAD/NAD(P)-binding domain"/>
    <property type="match status" value="2"/>
</dbReference>
<dbReference type="GO" id="GO:0071949">
    <property type="term" value="F:FAD binding"/>
    <property type="evidence" value="ECO:0007669"/>
    <property type="project" value="InterPro"/>
</dbReference>
<keyword evidence="4" id="KW-0285">Flavoprotein</keyword>
<dbReference type="OrthoDB" id="9796623at2"/>
<dbReference type="NCBIfam" id="TIGR01988">
    <property type="entry name" value="Ubi-OHases"/>
    <property type="match status" value="1"/>
</dbReference>
<gene>
    <name evidence="9" type="ORF">FMM06_01770</name>
</gene>
<dbReference type="EMBL" id="VJWA01000001">
    <property type="protein sequence ID" value="TRW16962.1"/>
    <property type="molecule type" value="Genomic_DNA"/>
</dbReference>
<keyword evidence="6" id="KW-0560">Oxidoreductase</keyword>
<dbReference type="PANTHER" id="PTHR43876:SF7">
    <property type="entry name" value="UBIQUINONE BIOSYNTHESIS MONOOXYGENASE COQ6, MITOCHONDRIAL"/>
    <property type="match status" value="1"/>
</dbReference>
<dbReference type="PANTHER" id="PTHR43876">
    <property type="entry name" value="UBIQUINONE BIOSYNTHESIS MONOOXYGENASE COQ6, MITOCHONDRIAL"/>
    <property type="match status" value="1"/>
</dbReference>
<dbReference type="AlphaFoldDB" id="A0A552UFG8"/>
<dbReference type="InterPro" id="IPR018168">
    <property type="entry name" value="Ubi_Hdrlase_CS"/>
</dbReference>
<evidence type="ECO:0000256" key="4">
    <source>
        <dbReference type="ARBA" id="ARBA00022630"/>
    </source>
</evidence>
<dbReference type="InterPro" id="IPR051205">
    <property type="entry name" value="UbiH/COQ6_monooxygenase"/>
</dbReference>
<dbReference type="UniPathway" id="UPA00232"/>
<evidence type="ECO:0000256" key="7">
    <source>
        <dbReference type="ARBA" id="ARBA00023033"/>
    </source>
</evidence>
<dbReference type="GO" id="GO:0016705">
    <property type="term" value="F:oxidoreductase activity, acting on paired donors, with incorporation or reduction of molecular oxygen"/>
    <property type="evidence" value="ECO:0007669"/>
    <property type="project" value="InterPro"/>
</dbReference>
<dbReference type="InterPro" id="IPR002938">
    <property type="entry name" value="FAD-bd"/>
</dbReference>
<proteinExistence type="inferred from homology"/>
<organism evidence="9 10">
    <name type="scientific">Glacieibacterium frigidum</name>
    <dbReference type="NCBI Taxonomy" id="2593303"/>
    <lineage>
        <taxon>Bacteria</taxon>
        <taxon>Pseudomonadati</taxon>
        <taxon>Pseudomonadota</taxon>
        <taxon>Alphaproteobacteria</taxon>
        <taxon>Sphingomonadales</taxon>
        <taxon>Sphingosinicellaceae</taxon>
        <taxon>Glacieibacterium</taxon>
    </lineage>
</organism>
<dbReference type="FunFam" id="3.50.50.60:FF:000021">
    <property type="entry name" value="Ubiquinone biosynthesis monooxygenase COQ6"/>
    <property type="match status" value="1"/>
</dbReference>
<accession>A0A552UFG8</accession>
<evidence type="ECO:0000313" key="10">
    <source>
        <dbReference type="Proteomes" id="UP000317894"/>
    </source>
</evidence>
<keyword evidence="10" id="KW-1185">Reference proteome</keyword>
<dbReference type="Proteomes" id="UP000317894">
    <property type="component" value="Unassembled WGS sequence"/>
</dbReference>
<dbReference type="SUPFAM" id="SSF51905">
    <property type="entry name" value="FAD/NAD(P)-binding domain"/>
    <property type="match status" value="1"/>
</dbReference>
<name>A0A552UFG8_9SPHN</name>
<evidence type="ECO:0000259" key="8">
    <source>
        <dbReference type="Pfam" id="PF01494"/>
    </source>
</evidence>
<dbReference type="InterPro" id="IPR010971">
    <property type="entry name" value="UbiH/COQ6"/>
</dbReference>
<keyword evidence="7" id="KW-0503">Monooxygenase</keyword>
<evidence type="ECO:0000313" key="9">
    <source>
        <dbReference type="EMBL" id="TRW16962.1"/>
    </source>
</evidence>
<evidence type="ECO:0000256" key="6">
    <source>
        <dbReference type="ARBA" id="ARBA00023002"/>
    </source>
</evidence>
<dbReference type="InterPro" id="IPR036188">
    <property type="entry name" value="FAD/NAD-bd_sf"/>
</dbReference>
<dbReference type="GO" id="GO:0004497">
    <property type="term" value="F:monooxygenase activity"/>
    <property type="evidence" value="ECO:0007669"/>
    <property type="project" value="UniProtKB-KW"/>
</dbReference>
<comment type="similarity">
    <text evidence="3">Belongs to the UbiH/COQ6 family.</text>
</comment>
<comment type="caution">
    <text evidence="9">The sequence shown here is derived from an EMBL/GenBank/DDBJ whole genome shotgun (WGS) entry which is preliminary data.</text>
</comment>
<protein>
    <submittedName>
        <fullName evidence="9">Ubiquinone biosynthesis protein UbiH</fullName>
    </submittedName>
</protein>
<comment type="pathway">
    <text evidence="2">Cofactor biosynthesis; ubiquinone biosynthesis.</text>
</comment>
<dbReference type="PRINTS" id="PR00420">
    <property type="entry name" value="RNGMNOXGNASE"/>
</dbReference>
<keyword evidence="9" id="KW-0830">Ubiquinone</keyword>
<evidence type="ECO:0000256" key="2">
    <source>
        <dbReference type="ARBA" id="ARBA00004749"/>
    </source>
</evidence>
<comment type="cofactor">
    <cofactor evidence="1">
        <name>FAD</name>
        <dbReference type="ChEBI" id="CHEBI:57692"/>
    </cofactor>
</comment>
<keyword evidence="5" id="KW-0274">FAD</keyword>